<dbReference type="AlphaFoldDB" id="A0AAW7X229"/>
<name>A0AAW7X229_9GAMM</name>
<comment type="subcellular location">
    <subcellularLocation>
        <location evidence="5">Cell membrane</location>
        <topology evidence="5">Multi-pass membrane protein</topology>
    </subcellularLocation>
    <subcellularLocation>
        <location evidence="1">Membrane</location>
        <topology evidence="1">Multi-pass membrane protein</topology>
    </subcellularLocation>
</comment>
<dbReference type="Pfam" id="PF00902">
    <property type="entry name" value="TatC"/>
    <property type="match status" value="1"/>
</dbReference>
<proteinExistence type="inferred from homology"/>
<feature type="transmembrane region" description="Helical" evidence="5">
    <location>
        <begin position="123"/>
        <end position="144"/>
    </location>
</feature>
<reference evidence="6" key="1">
    <citation type="submission" date="2023-07" db="EMBL/GenBank/DDBJ databases">
        <title>Genome content predicts the carbon catabolic preferences of heterotrophic bacteria.</title>
        <authorList>
            <person name="Gralka M."/>
        </authorList>
    </citation>
    <scope>NUCLEOTIDE SEQUENCE</scope>
    <source>
        <strain evidence="6">I3M17_2</strain>
    </source>
</reference>
<gene>
    <name evidence="5 6" type="primary">tatC</name>
    <name evidence="6" type="ORF">Q4521_02865</name>
</gene>
<dbReference type="Proteomes" id="UP001169760">
    <property type="component" value="Unassembled WGS sequence"/>
</dbReference>
<comment type="function">
    <text evidence="5">Part of the twin-arginine translocation (Tat) system that transports large folded proteins containing a characteristic twin-arginine motif in their signal peptide across membranes. Together with TatB, TatC is part of a receptor directly interacting with Tat signal peptides.</text>
</comment>
<dbReference type="GO" id="GO:0009977">
    <property type="term" value="F:proton motive force dependent protein transmembrane transporter activity"/>
    <property type="evidence" value="ECO:0007669"/>
    <property type="project" value="TreeGrafter"/>
</dbReference>
<dbReference type="PANTHER" id="PTHR30371">
    <property type="entry name" value="SEC-INDEPENDENT PROTEIN TRANSLOCASE PROTEIN TATC"/>
    <property type="match status" value="1"/>
</dbReference>
<comment type="subunit">
    <text evidence="5">The Tat system comprises two distinct complexes: a TatABC complex, containing multiple copies of TatA, TatB and TatC subunits, and a separate TatA complex, containing only TatA subunits. Substrates initially bind to the TatABC complex, which probably triggers association of the separate TatA complex to form the active translocon.</text>
</comment>
<dbReference type="GO" id="GO:0033281">
    <property type="term" value="C:TAT protein transport complex"/>
    <property type="evidence" value="ECO:0007669"/>
    <property type="project" value="UniProtKB-UniRule"/>
</dbReference>
<protein>
    <recommendedName>
        <fullName evidence="5">Sec-independent protein translocase protein TatC</fullName>
    </recommendedName>
</protein>
<keyword evidence="5" id="KW-1003">Cell membrane</keyword>
<accession>A0AAW7X229</accession>
<dbReference type="GO" id="GO:0065002">
    <property type="term" value="P:intracellular protein transmembrane transport"/>
    <property type="evidence" value="ECO:0007669"/>
    <property type="project" value="TreeGrafter"/>
</dbReference>
<keyword evidence="2 5" id="KW-0812">Transmembrane</keyword>
<feature type="transmembrane region" description="Helical" evidence="5">
    <location>
        <begin position="28"/>
        <end position="46"/>
    </location>
</feature>
<feature type="transmembrane region" description="Helical" evidence="5">
    <location>
        <begin position="202"/>
        <end position="220"/>
    </location>
</feature>
<dbReference type="PANTHER" id="PTHR30371:SF0">
    <property type="entry name" value="SEC-INDEPENDENT PROTEIN TRANSLOCASE PROTEIN TATC, CHLOROPLASTIC-RELATED"/>
    <property type="match status" value="1"/>
</dbReference>
<keyword evidence="5" id="KW-0653">Protein transport</keyword>
<dbReference type="HAMAP" id="MF_00902">
    <property type="entry name" value="TatC"/>
    <property type="match status" value="1"/>
</dbReference>
<comment type="similarity">
    <text evidence="5">Belongs to the TatC family.</text>
</comment>
<feature type="transmembrane region" description="Helical" evidence="5">
    <location>
        <begin position="164"/>
        <end position="190"/>
    </location>
</feature>
<evidence type="ECO:0000256" key="5">
    <source>
        <dbReference type="HAMAP-Rule" id="MF_00902"/>
    </source>
</evidence>
<dbReference type="InterPro" id="IPR002033">
    <property type="entry name" value="TatC"/>
</dbReference>
<keyword evidence="3 5" id="KW-1133">Transmembrane helix</keyword>
<evidence type="ECO:0000313" key="6">
    <source>
        <dbReference type="EMBL" id="MDO6421404.1"/>
    </source>
</evidence>
<feature type="transmembrane region" description="Helical" evidence="5">
    <location>
        <begin position="226"/>
        <end position="244"/>
    </location>
</feature>
<evidence type="ECO:0000256" key="3">
    <source>
        <dbReference type="ARBA" id="ARBA00022989"/>
    </source>
</evidence>
<keyword evidence="5" id="KW-0811">Translocation</keyword>
<sequence length="257" mass="28645">MTAKLDPDASVDEGQPLIQHLIELRSRLLKSVAAIFLIFISLFYFANKIYDYVAAPLVELLPEGNMIATNITSTFLTPFKLTLFVSVFVAMPYVLWQIWNFIAPALYQREKRLAMPLFISSVILFYAGVAFAYYVIFPLIFLFFTTTAPSSVTVMPDIASHLTLVIKLFFAFGLAFEIPVATVMLIAAGVISPQKLANKRPYVIVGCFVIGMLLTPPDIISQALLAIPMWILFETGIFFGRLVVRNPKAAESEEQAS</sequence>
<comment type="caution">
    <text evidence="6">The sequence shown here is derived from an EMBL/GenBank/DDBJ whole genome shotgun (WGS) entry which is preliminary data.</text>
</comment>
<evidence type="ECO:0000256" key="2">
    <source>
        <dbReference type="ARBA" id="ARBA00022692"/>
    </source>
</evidence>
<feature type="transmembrane region" description="Helical" evidence="5">
    <location>
        <begin position="81"/>
        <end position="102"/>
    </location>
</feature>
<evidence type="ECO:0000256" key="1">
    <source>
        <dbReference type="ARBA" id="ARBA00004141"/>
    </source>
</evidence>
<keyword evidence="4 5" id="KW-0472">Membrane</keyword>
<dbReference type="NCBIfam" id="TIGR00945">
    <property type="entry name" value="tatC"/>
    <property type="match status" value="1"/>
</dbReference>
<evidence type="ECO:0000313" key="7">
    <source>
        <dbReference type="Proteomes" id="UP001169760"/>
    </source>
</evidence>
<dbReference type="PRINTS" id="PR01840">
    <property type="entry name" value="TATCFAMILY"/>
</dbReference>
<evidence type="ECO:0000256" key="4">
    <source>
        <dbReference type="ARBA" id="ARBA00023136"/>
    </source>
</evidence>
<dbReference type="RefSeq" id="WP_303490848.1">
    <property type="nucleotide sequence ID" value="NZ_JAUOPB010000002.1"/>
</dbReference>
<organism evidence="6 7">
    <name type="scientific">Saccharophagus degradans</name>
    <dbReference type="NCBI Taxonomy" id="86304"/>
    <lineage>
        <taxon>Bacteria</taxon>
        <taxon>Pseudomonadati</taxon>
        <taxon>Pseudomonadota</taxon>
        <taxon>Gammaproteobacteria</taxon>
        <taxon>Cellvibrionales</taxon>
        <taxon>Cellvibrionaceae</taxon>
        <taxon>Saccharophagus</taxon>
    </lineage>
</organism>
<dbReference type="EMBL" id="JAUOPB010000002">
    <property type="protein sequence ID" value="MDO6421404.1"/>
    <property type="molecule type" value="Genomic_DNA"/>
</dbReference>
<keyword evidence="5" id="KW-0813">Transport</keyword>
<dbReference type="GO" id="GO:0043953">
    <property type="term" value="P:protein transport by the Tat complex"/>
    <property type="evidence" value="ECO:0007669"/>
    <property type="project" value="UniProtKB-UniRule"/>
</dbReference>